<evidence type="ECO:0000259" key="6">
    <source>
        <dbReference type="PROSITE" id="PS50010"/>
    </source>
</evidence>
<dbReference type="AlphaFoldDB" id="A0A8C4QQM1"/>
<evidence type="ECO:0000256" key="2">
    <source>
        <dbReference type="ARBA" id="ARBA00022490"/>
    </source>
</evidence>
<feature type="region of interest" description="Disordered" evidence="4">
    <location>
        <begin position="71"/>
        <end position="96"/>
    </location>
</feature>
<protein>
    <submittedName>
        <fullName evidence="7">Neuroepithelial cell transforming 1</fullName>
    </submittedName>
</protein>
<dbReference type="SMART" id="SM00325">
    <property type="entry name" value="RhoGEF"/>
    <property type="match status" value="1"/>
</dbReference>
<dbReference type="Proteomes" id="UP000694388">
    <property type="component" value="Unplaced"/>
</dbReference>
<dbReference type="InterPro" id="IPR051480">
    <property type="entry name" value="Endocytic_GEF_Adapter"/>
</dbReference>
<dbReference type="PROSITE" id="PS00741">
    <property type="entry name" value="DH_1"/>
    <property type="match status" value="1"/>
</dbReference>
<evidence type="ECO:0000313" key="8">
    <source>
        <dbReference type="Proteomes" id="UP000694388"/>
    </source>
</evidence>
<dbReference type="SMART" id="SM00233">
    <property type="entry name" value="PH"/>
    <property type="match status" value="1"/>
</dbReference>
<dbReference type="GO" id="GO:0035025">
    <property type="term" value="P:positive regulation of Rho protein signal transduction"/>
    <property type="evidence" value="ECO:0007669"/>
    <property type="project" value="TreeGrafter"/>
</dbReference>
<evidence type="ECO:0000313" key="7">
    <source>
        <dbReference type="Ensembl" id="ENSEBUP00000018396.1"/>
    </source>
</evidence>
<proteinExistence type="predicted"/>
<feature type="domain" description="PH" evidence="5">
    <location>
        <begin position="330"/>
        <end position="440"/>
    </location>
</feature>
<dbReference type="PANTHER" id="PTHR46006:SF8">
    <property type="entry name" value="DH DOMAIN-CONTAINING PROTEIN"/>
    <property type="match status" value="1"/>
</dbReference>
<keyword evidence="3" id="KW-0344">Guanine-nucleotide releasing factor</keyword>
<reference evidence="7" key="2">
    <citation type="submission" date="2025-09" db="UniProtKB">
        <authorList>
            <consortium name="Ensembl"/>
        </authorList>
    </citation>
    <scope>IDENTIFICATION</scope>
</reference>
<dbReference type="GO" id="GO:0005737">
    <property type="term" value="C:cytoplasm"/>
    <property type="evidence" value="ECO:0007669"/>
    <property type="project" value="UniProtKB-SubCell"/>
</dbReference>
<dbReference type="InterPro" id="IPR055251">
    <property type="entry name" value="SOS1_NGEF_PH"/>
</dbReference>
<dbReference type="PANTHER" id="PTHR46006">
    <property type="entry name" value="RHO GUANINE NUCLEOTIDE EXCHANGE FACTOR AT 64C, ISOFORM A"/>
    <property type="match status" value="1"/>
</dbReference>
<dbReference type="InterPro" id="IPR035899">
    <property type="entry name" value="DBL_dom_sf"/>
</dbReference>
<evidence type="ECO:0000256" key="4">
    <source>
        <dbReference type="SAM" id="MobiDB-lite"/>
    </source>
</evidence>
<dbReference type="Gene3D" id="1.20.900.10">
    <property type="entry name" value="Dbl homology (DH) domain"/>
    <property type="match status" value="1"/>
</dbReference>
<dbReference type="GeneTree" id="ENSGT00940000155849"/>
<dbReference type="GO" id="GO:0035556">
    <property type="term" value="P:intracellular signal transduction"/>
    <property type="evidence" value="ECO:0007669"/>
    <property type="project" value="InterPro"/>
</dbReference>
<dbReference type="PROSITE" id="PS50010">
    <property type="entry name" value="DH_2"/>
    <property type="match status" value="1"/>
</dbReference>
<evidence type="ECO:0000259" key="5">
    <source>
        <dbReference type="PROSITE" id="PS50003"/>
    </source>
</evidence>
<dbReference type="InterPro" id="IPR011993">
    <property type="entry name" value="PH-like_dom_sf"/>
</dbReference>
<keyword evidence="2" id="KW-0963">Cytoplasm</keyword>
<feature type="compositionally biased region" description="Polar residues" evidence="4">
    <location>
        <begin position="441"/>
        <end position="451"/>
    </location>
</feature>
<organism evidence="7 8">
    <name type="scientific">Eptatretus burgeri</name>
    <name type="common">Inshore hagfish</name>
    <dbReference type="NCBI Taxonomy" id="7764"/>
    <lineage>
        <taxon>Eukaryota</taxon>
        <taxon>Metazoa</taxon>
        <taxon>Chordata</taxon>
        <taxon>Craniata</taxon>
        <taxon>Vertebrata</taxon>
        <taxon>Cyclostomata</taxon>
        <taxon>Myxini</taxon>
        <taxon>Myxiniformes</taxon>
        <taxon>Myxinidae</taxon>
        <taxon>Eptatretinae</taxon>
        <taxon>Eptatretus</taxon>
    </lineage>
</organism>
<comment type="subcellular location">
    <subcellularLocation>
        <location evidence="1">Cytoplasm</location>
    </subcellularLocation>
</comment>
<feature type="compositionally biased region" description="Basic and acidic residues" evidence="4">
    <location>
        <begin position="477"/>
        <end position="490"/>
    </location>
</feature>
<dbReference type="InterPro" id="IPR000219">
    <property type="entry name" value="DH_dom"/>
</dbReference>
<dbReference type="Gene3D" id="2.30.29.30">
    <property type="entry name" value="Pleckstrin-homology domain (PH domain)/Phosphotyrosine-binding domain (PTB)"/>
    <property type="match status" value="1"/>
</dbReference>
<feature type="region of interest" description="Disordered" evidence="4">
    <location>
        <begin position="441"/>
        <end position="498"/>
    </location>
</feature>
<evidence type="ECO:0000256" key="1">
    <source>
        <dbReference type="ARBA" id="ARBA00004496"/>
    </source>
</evidence>
<name>A0A8C4QQM1_EPTBU</name>
<sequence length="551" mass="62211">MVAKDCQSLQRAKRAIEELQGEPASVPPVSIVECEEPCNKRVRSLTKTSLANLISPVKHLSRSFQRASLGKSEAKGPGYVPRRTLTKTTSASKRRNSKLWSETFEAGANEVRSSMEIKRQEAIFELCQGEADLVEDMQLAKNVYHDPMLKLNILTEAELTQIFGALDSFIPLHEELLGHLSQERDHNGAVEQVAQILLDWLPCLNAYTGYCSNQVFAKALLDHKKQNPRVRDFLQRCRESPFSRKLDLWSFLDVPRSRLVKYPLLIREILRHTPPEHSDHAGLLQAIDIIEGIMNDMNVKAGESECRFYVDQLEYADSKYHSHLINTSRILYCHGELRNQRGTKVHVFLFDKVLVLTRSILRGEHQCFQVYHPPIPTSQLLLQDFAESRASLRGPFGSDRGKNIFRVGRRGTKHARLYTLQSDSAYSKQRWLSCLQTAISAHPGTSQGSQPPNKPVPNEEDLDESLSTGPPSDSEDDRASTMDFTEERNSGSDSESDICSVMDTSEHRLSFITELEGTGTSQEQEGLQDHVVMEEISQSCSFIDIKASQSR</sequence>
<dbReference type="PROSITE" id="PS50003">
    <property type="entry name" value="PH_DOMAIN"/>
    <property type="match status" value="1"/>
</dbReference>
<dbReference type="SUPFAM" id="SSF50729">
    <property type="entry name" value="PH domain-like"/>
    <property type="match status" value="1"/>
</dbReference>
<dbReference type="InterPro" id="IPR001331">
    <property type="entry name" value="GDS_CDC24_CS"/>
</dbReference>
<keyword evidence="8" id="KW-1185">Reference proteome</keyword>
<dbReference type="SUPFAM" id="SSF48065">
    <property type="entry name" value="DBL homology domain (DH-domain)"/>
    <property type="match status" value="1"/>
</dbReference>
<dbReference type="OMA" id="GEERHYM"/>
<evidence type="ECO:0000256" key="3">
    <source>
        <dbReference type="ARBA" id="ARBA00022658"/>
    </source>
</evidence>
<dbReference type="Pfam" id="PF00621">
    <property type="entry name" value="RhoGEF"/>
    <property type="match status" value="1"/>
</dbReference>
<dbReference type="GO" id="GO:0005085">
    <property type="term" value="F:guanyl-nucleotide exchange factor activity"/>
    <property type="evidence" value="ECO:0007669"/>
    <property type="project" value="UniProtKB-KW"/>
</dbReference>
<dbReference type="Pfam" id="PF22697">
    <property type="entry name" value="SOS1_NGEF_PH"/>
    <property type="match status" value="1"/>
</dbReference>
<accession>A0A8C4QQM1</accession>
<dbReference type="Ensembl" id="ENSEBUT00000018972.1">
    <property type="protein sequence ID" value="ENSEBUP00000018396.1"/>
    <property type="gene ID" value="ENSEBUG00000011482.1"/>
</dbReference>
<feature type="domain" description="DH" evidence="6">
    <location>
        <begin position="118"/>
        <end position="300"/>
    </location>
</feature>
<dbReference type="InterPro" id="IPR001849">
    <property type="entry name" value="PH_domain"/>
</dbReference>
<reference evidence="7" key="1">
    <citation type="submission" date="2025-08" db="UniProtKB">
        <authorList>
            <consortium name="Ensembl"/>
        </authorList>
    </citation>
    <scope>IDENTIFICATION</scope>
</reference>
<dbReference type="CDD" id="cd00160">
    <property type="entry name" value="RhoGEF"/>
    <property type="match status" value="1"/>
</dbReference>